<gene>
    <name evidence="1" type="ORF">SCALOS_LOCUS6869</name>
</gene>
<feature type="non-terminal residue" evidence="1">
    <location>
        <position position="794"/>
    </location>
</feature>
<dbReference type="EMBL" id="CAJVPM010014113">
    <property type="protein sequence ID" value="CAG8599221.1"/>
    <property type="molecule type" value="Genomic_DNA"/>
</dbReference>
<dbReference type="Proteomes" id="UP000789860">
    <property type="component" value="Unassembled WGS sequence"/>
</dbReference>
<name>A0ACA9MN63_9GLOM</name>
<reference evidence="1" key="1">
    <citation type="submission" date="2021-06" db="EMBL/GenBank/DDBJ databases">
        <authorList>
            <person name="Kallberg Y."/>
            <person name="Tangrot J."/>
            <person name="Rosling A."/>
        </authorList>
    </citation>
    <scope>NUCLEOTIDE SEQUENCE</scope>
    <source>
        <strain evidence="1">AU212A</strain>
    </source>
</reference>
<proteinExistence type="predicted"/>
<evidence type="ECO:0000313" key="1">
    <source>
        <dbReference type="EMBL" id="CAG8599221.1"/>
    </source>
</evidence>
<sequence>LERTTARLAEIEARNEQMRVELAQSASQSSGRSTAVEDEPAYLRLRSENSSLLRRIDNARYDKESETSALESKLRGIEREVGALKADRESLQARVQKWSDYDEVKRELEMLRSIEFAAVDEADLEPTEAPSANGNADKSKGETLEQLLIARNKKLSNELTDLRVSNNELQKRLEELQEDFSTANADLEKAQNLNASLENDLQRTQQEASNAFETMSVAGTYTSRFPKSAYGSRRGGATSPTSSIIGGFDPSSGSGPSLRPGEGVEEDRRARARAAKAIPDGQHPALRSLKPAKGQPQPLRENTLRLDLQPRRPAFDIGKRLRLQPQPVHHPSLLRQHFLRPITRPLPLDVRKQHLPLRRFPRPRERTSLETHELARAACLPDHAPCAADADEQELVCDVLPGAALARLHHASLSMRDVVRFWFDGRASAIWQRKSIDKPATRYTPTKADRQMSPRSDSIEKKPAVSVNANRQRQDKYTSAKATKHATTLRESGLAALRQSRLDANNMQVIRSDRRLEALAWTFFSTLVSLSLAADGLKVGLEAERYNSLVVAGCWTKNGVAVADWRLFRSLSETVTRFSTLIRPPGLVKHPIETLVPEPPEGHPTVHPAAQPAVLYSQSTTRPVYLFNFNAVLRAGRQAALHRTRVTKPHVVQLQAMYIAGQNTALDGAGNIASSFSVLSHLARPPPLDRLHCRNSPSIIAWEGRQTIDTTASLLYHHINMKFLLHTALLATVTIAAPTAHWGQESEAHGGRGAYNGWDESSKAASYADFGRAWHHGRGSKRGSCDLKNAVMPA</sequence>
<evidence type="ECO:0000313" key="2">
    <source>
        <dbReference type="Proteomes" id="UP000789860"/>
    </source>
</evidence>
<feature type="non-terminal residue" evidence="1">
    <location>
        <position position="1"/>
    </location>
</feature>
<protein>
    <submittedName>
        <fullName evidence="1">9833_t:CDS:1</fullName>
    </submittedName>
</protein>
<organism evidence="1 2">
    <name type="scientific">Scutellospora calospora</name>
    <dbReference type="NCBI Taxonomy" id="85575"/>
    <lineage>
        <taxon>Eukaryota</taxon>
        <taxon>Fungi</taxon>
        <taxon>Fungi incertae sedis</taxon>
        <taxon>Mucoromycota</taxon>
        <taxon>Glomeromycotina</taxon>
        <taxon>Glomeromycetes</taxon>
        <taxon>Diversisporales</taxon>
        <taxon>Gigasporaceae</taxon>
        <taxon>Scutellospora</taxon>
    </lineage>
</organism>
<comment type="caution">
    <text evidence="1">The sequence shown here is derived from an EMBL/GenBank/DDBJ whole genome shotgun (WGS) entry which is preliminary data.</text>
</comment>
<keyword evidence="2" id="KW-1185">Reference proteome</keyword>
<accession>A0ACA9MN63</accession>